<evidence type="ECO:0000256" key="2">
    <source>
        <dbReference type="ARBA" id="ARBA00012438"/>
    </source>
</evidence>
<dbReference type="GO" id="GO:0000155">
    <property type="term" value="F:phosphorelay sensor kinase activity"/>
    <property type="evidence" value="ECO:0007669"/>
    <property type="project" value="InterPro"/>
</dbReference>
<dbReference type="InterPro" id="IPR000014">
    <property type="entry name" value="PAS"/>
</dbReference>
<evidence type="ECO:0000313" key="11">
    <source>
        <dbReference type="Proteomes" id="UP000076661"/>
    </source>
</evidence>
<dbReference type="PROSITE" id="PS50113">
    <property type="entry name" value="PAC"/>
    <property type="match status" value="1"/>
</dbReference>
<dbReference type="InterPro" id="IPR036890">
    <property type="entry name" value="HATPase_C_sf"/>
</dbReference>
<name>A0A167M6M3_9GAMM</name>
<keyword evidence="5" id="KW-0418">Kinase</keyword>
<dbReference type="Gene3D" id="1.10.287.130">
    <property type="match status" value="1"/>
</dbReference>
<evidence type="ECO:0000256" key="5">
    <source>
        <dbReference type="ARBA" id="ARBA00022777"/>
    </source>
</evidence>
<dbReference type="NCBIfam" id="TIGR00229">
    <property type="entry name" value="sensory_box"/>
    <property type="match status" value="1"/>
</dbReference>
<evidence type="ECO:0000256" key="4">
    <source>
        <dbReference type="ARBA" id="ARBA00022679"/>
    </source>
</evidence>
<dbReference type="SUPFAM" id="SSF55785">
    <property type="entry name" value="PYP-like sensor domain (PAS domain)"/>
    <property type="match status" value="1"/>
</dbReference>
<feature type="domain" description="Histidine kinase" evidence="7">
    <location>
        <begin position="155"/>
        <end position="369"/>
    </location>
</feature>
<dbReference type="Proteomes" id="UP000076661">
    <property type="component" value="Unassembled WGS sequence"/>
</dbReference>
<keyword evidence="3 6" id="KW-0597">Phosphoprotein</keyword>
<dbReference type="PROSITE" id="PS50110">
    <property type="entry name" value="RESPONSE_REGULATORY"/>
    <property type="match status" value="1"/>
</dbReference>
<reference evidence="10 11" key="1">
    <citation type="submission" date="2013-07" db="EMBL/GenBank/DDBJ databases">
        <title>Comparative Genomic and Metabolomic Analysis of Twelve Strains of Pseudoalteromonas luteoviolacea.</title>
        <authorList>
            <person name="Vynne N.G."/>
            <person name="Mansson M."/>
            <person name="Gram L."/>
        </authorList>
    </citation>
    <scope>NUCLEOTIDE SEQUENCE [LARGE SCALE GENOMIC DNA]</scope>
    <source>
        <strain evidence="10 11">S4060-1</strain>
    </source>
</reference>
<dbReference type="Pfam" id="PF02518">
    <property type="entry name" value="HATPase_c"/>
    <property type="match status" value="1"/>
</dbReference>
<evidence type="ECO:0000256" key="1">
    <source>
        <dbReference type="ARBA" id="ARBA00000085"/>
    </source>
</evidence>
<protein>
    <recommendedName>
        <fullName evidence="2">histidine kinase</fullName>
        <ecNumber evidence="2">2.7.13.3</ecNumber>
    </recommendedName>
</protein>
<dbReference type="CDD" id="cd17546">
    <property type="entry name" value="REC_hyHK_CKI1_RcsC-like"/>
    <property type="match status" value="1"/>
</dbReference>
<dbReference type="InterPro" id="IPR003661">
    <property type="entry name" value="HisK_dim/P_dom"/>
</dbReference>
<dbReference type="Gene3D" id="3.30.565.10">
    <property type="entry name" value="Histidine kinase-like ATPase, C-terminal domain"/>
    <property type="match status" value="1"/>
</dbReference>
<dbReference type="InterPro" id="IPR003594">
    <property type="entry name" value="HATPase_dom"/>
</dbReference>
<dbReference type="PROSITE" id="PS50109">
    <property type="entry name" value="HIS_KIN"/>
    <property type="match status" value="1"/>
</dbReference>
<dbReference type="GO" id="GO:0005886">
    <property type="term" value="C:plasma membrane"/>
    <property type="evidence" value="ECO:0007669"/>
    <property type="project" value="TreeGrafter"/>
</dbReference>
<keyword evidence="4" id="KW-0808">Transferase</keyword>
<dbReference type="PATRIC" id="fig|1365257.3.peg.2857"/>
<feature type="modified residue" description="4-aspartylphosphate" evidence="6">
    <location>
        <position position="441"/>
    </location>
</feature>
<dbReference type="GO" id="GO:0009927">
    <property type="term" value="F:histidine phosphotransfer kinase activity"/>
    <property type="evidence" value="ECO:0007669"/>
    <property type="project" value="TreeGrafter"/>
</dbReference>
<proteinExistence type="predicted"/>
<dbReference type="InterPro" id="IPR036097">
    <property type="entry name" value="HisK_dim/P_sf"/>
</dbReference>
<comment type="caution">
    <text evidence="10">The sequence shown here is derived from an EMBL/GenBank/DDBJ whole genome shotgun (WGS) entry which is preliminary data.</text>
</comment>
<evidence type="ECO:0000256" key="6">
    <source>
        <dbReference type="PROSITE-ProRule" id="PRU00169"/>
    </source>
</evidence>
<dbReference type="SUPFAM" id="SSF52172">
    <property type="entry name" value="CheY-like"/>
    <property type="match status" value="1"/>
</dbReference>
<evidence type="ECO:0000259" key="7">
    <source>
        <dbReference type="PROSITE" id="PS50109"/>
    </source>
</evidence>
<dbReference type="Gene3D" id="3.40.50.2300">
    <property type="match status" value="1"/>
</dbReference>
<dbReference type="InterPro" id="IPR000700">
    <property type="entry name" value="PAS-assoc_C"/>
</dbReference>
<dbReference type="PANTHER" id="PTHR43047">
    <property type="entry name" value="TWO-COMPONENT HISTIDINE PROTEIN KINASE"/>
    <property type="match status" value="1"/>
</dbReference>
<dbReference type="PRINTS" id="PR00344">
    <property type="entry name" value="BCTRLSENSOR"/>
</dbReference>
<dbReference type="Pfam" id="PF08447">
    <property type="entry name" value="PAS_3"/>
    <property type="match status" value="1"/>
</dbReference>
<dbReference type="InterPro" id="IPR011006">
    <property type="entry name" value="CheY-like_superfamily"/>
</dbReference>
<evidence type="ECO:0000259" key="8">
    <source>
        <dbReference type="PROSITE" id="PS50110"/>
    </source>
</evidence>
<sequence length="511" mass="57232">MHRLEKELYAQIKKSPEIFNFMVECSLDGFWYWDLENPAQEWMSPKLWQTLGYDPSTKQHLVSEWQHIINQDDLKLAMDNFEKHKADPSHPYDQIVRYTHATGKTIWIRCRGLIIRDEQGEPVRMVGSHTDITEIKESERRAIEALEAREQFFARMSHEIRTPLFGILGIAGTLKSAVVNDKIAQDISTILSCGEQLQSLLNDILTLAKLDAEKLSTSIEVVDLENVFAHIKELYHATAEEKQLKLEVAANKASGMFVKTDKVRLTQVLSNLVSNAIKYTKTGSVEVKADFNKDTCTVSVIDTGVGIKDIEAIFKAYTQEDTSYEGMVSGSGLGLEVVSQLCELLNYDLNFSSEVDVGTHVTISMPATQAHTHQAEQPTVSESPLELSIPRTLIVDDNALNQVITSKMLGPFCGQIEKASDGYEALQIISKSPPFDLILLDINMPKMNGYEVLALINTMSLDSHPHIIMLSADAFEATQQKCQELGAKGYLTKPFTQQELLEALSDMPHPQ</sequence>
<dbReference type="EMBL" id="AUXX01000019">
    <property type="protein sequence ID" value="KZN65879.1"/>
    <property type="molecule type" value="Genomic_DNA"/>
</dbReference>
<dbReference type="SMART" id="SM00086">
    <property type="entry name" value="PAC"/>
    <property type="match status" value="1"/>
</dbReference>
<dbReference type="AlphaFoldDB" id="A0A167M6M3"/>
<dbReference type="RefSeq" id="WP_063381486.1">
    <property type="nucleotide sequence ID" value="NZ_AUXX01000019.1"/>
</dbReference>
<comment type="catalytic activity">
    <reaction evidence="1">
        <text>ATP + protein L-histidine = ADP + protein N-phospho-L-histidine.</text>
        <dbReference type="EC" id="2.7.13.3"/>
    </reaction>
</comment>
<dbReference type="SUPFAM" id="SSF47384">
    <property type="entry name" value="Homodimeric domain of signal transducing histidine kinase"/>
    <property type="match status" value="1"/>
</dbReference>
<dbReference type="SMART" id="SM00387">
    <property type="entry name" value="HATPase_c"/>
    <property type="match status" value="1"/>
</dbReference>
<dbReference type="InterPro" id="IPR001789">
    <property type="entry name" value="Sig_transdc_resp-reg_receiver"/>
</dbReference>
<dbReference type="InterPro" id="IPR005467">
    <property type="entry name" value="His_kinase_dom"/>
</dbReference>
<dbReference type="Gene3D" id="3.30.450.20">
    <property type="entry name" value="PAS domain"/>
    <property type="match status" value="1"/>
</dbReference>
<dbReference type="SMART" id="SM00448">
    <property type="entry name" value="REC"/>
    <property type="match status" value="1"/>
</dbReference>
<dbReference type="EC" id="2.7.13.3" evidence="2"/>
<evidence type="ECO:0000259" key="9">
    <source>
        <dbReference type="PROSITE" id="PS50113"/>
    </source>
</evidence>
<dbReference type="CDD" id="cd00082">
    <property type="entry name" value="HisKA"/>
    <property type="match status" value="1"/>
</dbReference>
<feature type="domain" description="Response regulatory" evidence="8">
    <location>
        <begin position="391"/>
        <end position="508"/>
    </location>
</feature>
<dbReference type="InterPro" id="IPR001610">
    <property type="entry name" value="PAC"/>
</dbReference>
<dbReference type="SUPFAM" id="SSF55874">
    <property type="entry name" value="ATPase domain of HSP90 chaperone/DNA topoisomerase II/histidine kinase"/>
    <property type="match status" value="1"/>
</dbReference>
<accession>A0A167M6M3</accession>
<gene>
    <name evidence="10" type="ORF">N478_20830</name>
</gene>
<dbReference type="SMART" id="SM00388">
    <property type="entry name" value="HisKA"/>
    <property type="match status" value="1"/>
</dbReference>
<feature type="domain" description="PAC" evidence="9">
    <location>
        <begin position="92"/>
        <end position="144"/>
    </location>
</feature>
<dbReference type="Pfam" id="PF00512">
    <property type="entry name" value="HisKA"/>
    <property type="match status" value="1"/>
</dbReference>
<dbReference type="InterPro" id="IPR004358">
    <property type="entry name" value="Sig_transdc_His_kin-like_C"/>
</dbReference>
<dbReference type="Pfam" id="PF00072">
    <property type="entry name" value="Response_reg"/>
    <property type="match status" value="1"/>
</dbReference>
<dbReference type="CDD" id="cd00130">
    <property type="entry name" value="PAS"/>
    <property type="match status" value="1"/>
</dbReference>
<organism evidence="10 11">
    <name type="scientific">Pseudoalteromonas luteoviolacea S4060-1</name>
    <dbReference type="NCBI Taxonomy" id="1365257"/>
    <lineage>
        <taxon>Bacteria</taxon>
        <taxon>Pseudomonadati</taxon>
        <taxon>Pseudomonadota</taxon>
        <taxon>Gammaproteobacteria</taxon>
        <taxon>Alteromonadales</taxon>
        <taxon>Pseudoalteromonadaceae</taxon>
        <taxon>Pseudoalteromonas</taxon>
    </lineage>
</organism>
<evidence type="ECO:0000256" key="3">
    <source>
        <dbReference type="ARBA" id="ARBA00022553"/>
    </source>
</evidence>
<evidence type="ECO:0000313" key="10">
    <source>
        <dbReference type="EMBL" id="KZN65879.1"/>
    </source>
</evidence>
<dbReference type="PANTHER" id="PTHR43047:SF72">
    <property type="entry name" value="OSMOSENSING HISTIDINE PROTEIN KINASE SLN1"/>
    <property type="match status" value="1"/>
</dbReference>
<dbReference type="InterPro" id="IPR035965">
    <property type="entry name" value="PAS-like_dom_sf"/>
</dbReference>
<dbReference type="InterPro" id="IPR013655">
    <property type="entry name" value="PAS_fold_3"/>
</dbReference>